<reference evidence="1" key="1">
    <citation type="journal article" date="2022" name="bioRxiv">
        <title>Sequencing and chromosome-scale assembly of the giantPleurodeles waltlgenome.</title>
        <authorList>
            <person name="Brown T."/>
            <person name="Elewa A."/>
            <person name="Iarovenko S."/>
            <person name="Subramanian E."/>
            <person name="Araus A.J."/>
            <person name="Petzold A."/>
            <person name="Susuki M."/>
            <person name="Suzuki K.-i.T."/>
            <person name="Hayashi T."/>
            <person name="Toyoda A."/>
            <person name="Oliveira C."/>
            <person name="Osipova E."/>
            <person name="Leigh N.D."/>
            <person name="Simon A."/>
            <person name="Yun M.H."/>
        </authorList>
    </citation>
    <scope>NUCLEOTIDE SEQUENCE</scope>
    <source>
        <strain evidence="1">20211129_DDA</strain>
        <tissue evidence="1">Liver</tissue>
    </source>
</reference>
<dbReference type="AlphaFoldDB" id="A0AAV7PH61"/>
<name>A0AAV7PH61_PLEWA</name>
<protein>
    <submittedName>
        <fullName evidence="1">Uncharacterized protein</fullName>
    </submittedName>
</protein>
<comment type="caution">
    <text evidence="1">The sequence shown here is derived from an EMBL/GenBank/DDBJ whole genome shotgun (WGS) entry which is preliminary data.</text>
</comment>
<gene>
    <name evidence="1" type="ORF">NDU88_004964</name>
</gene>
<dbReference type="Proteomes" id="UP001066276">
    <property type="component" value="Chromosome 7"/>
</dbReference>
<sequence>MWMSAGADTKMQGRTDMRRRSFCTAGQCEDARRRSFCTAGRLQEAVSSGSGAKARYGFITRSSTDYPVMPCATFDPIDVISPDTAPLRALDFCTRLDT</sequence>
<accession>A0AAV7PH61</accession>
<evidence type="ECO:0000313" key="1">
    <source>
        <dbReference type="EMBL" id="KAJ1126557.1"/>
    </source>
</evidence>
<keyword evidence="2" id="KW-1185">Reference proteome</keyword>
<evidence type="ECO:0000313" key="2">
    <source>
        <dbReference type="Proteomes" id="UP001066276"/>
    </source>
</evidence>
<proteinExistence type="predicted"/>
<organism evidence="1 2">
    <name type="scientific">Pleurodeles waltl</name>
    <name type="common">Iberian ribbed newt</name>
    <dbReference type="NCBI Taxonomy" id="8319"/>
    <lineage>
        <taxon>Eukaryota</taxon>
        <taxon>Metazoa</taxon>
        <taxon>Chordata</taxon>
        <taxon>Craniata</taxon>
        <taxon>Vertebrata</taxon>
        <taxon>Euteleostomi</taxon>
        <taxon>Amphibia</taxon>
        <taxon>Batrachia</taxon>
        <taxon>Caudata</taxon>
        <taxon>Salamandroidea</taxon>
        <taxon>Salamandridae</taxon>
        <taxon>Pleurodelinae</taxon>
        <taxon>Pleurodeles</taxon>
    </lineage>
</organism>
<dbReference type="EMBL" id="JANPWB010000011">
    <property type="protein sequence ID" value="KAJ1126557.1"/>
    <property type="molecule type" value="Genomic_DNA"/>
</dbReference>